<gene>
    <name evidence="1" type="ORF">S12H4_44525</name>
</gene>
<organism evidence="1">
    <name type="scientific">marine sediment metagenome</name>
    <dbReference type="NCBI Taxonomy" id="412755"/>
    <lineage>
        <taxon>unclassified sequences</taxon>
        <taxon>metagenomes</taxon>
        <taxon>ecological metagenomes</taxon>
    </lineage>
</organism>
<accession>X1UDK8</accession>
<name>X1UDK8_9ZZZZ</name>
<feature type="non-terminal residue" evidence="1">
    <location>
        <position position="1"/>
    </location>
</feature>
<reference evidence="1" key="1">
    <citation type="journal article" date="2014" name="Front. Microbiol.">
        <title>High frequency of phylogenetically diverse reductive dehalogenase-homologous genes in deep subseafloor sedimentary metagenomes.</title>
        <authorList>
            <person name="Kawai M."/>
            <person name="Futagami T."/>
            <person name="Toyoda A."/>
            <person name="Takaki Y."/>
            <person name="Nishi S."/>
            <person name="Hori S."/>
            <person name="Arai W."/>
            <person name="Tsubouchi T."/>
            <person name="Morono Y."/>
            <person name="Uchiyama I."/>
            <person name="Ito T."/>
            <person name="Fujiyama A."/>
            <person name="Inagaki F."/>
            <person name="Takami H."/>
        </authorList>
    </citation>
    <scope>NUCLEOTIDE SEQUENCE</scope>
    <source>
        <strain evidence="1">Expedition CK06-06</strain>
    </source>
</reference>
<proteinExistence type="predicted"/>
<protein>
    <submittedName>
        <fullName evidence="1">Uncharacterized protein</fullName>
    </submittedName>
</protein>
<dbReference type="AlphaFoldDB" id="X1UDK8"/>
<dbReference type="EMBL" id="BARW01027440">
    <property type="protein sequence ID" value="GAJ15574.1"/>
    <property type="molecule type" value="Genomic_DNA"/>
</dbReference>
<sequence length="40" mass="4510">AALYGFGSSYIYQETKSLAGPILMHNMVDGLLYTVDFLFY</sequence>
<evidence type="ECO:0000313" key="1">
    <source>
        <dbReference type="EMBL" id="GAJ15574.1"/>
    </source>
</evidence>
<comment type="caution">
    <text evidence="1">The sequence shown here is derived from an EMBL/GenBank/DDBJ whole genome shotgun (WGS) entry which is preliminary data.</text>
</comment>